<comment type="caution">
    <text evidence="2">The sequence shown here is derived from an EMBL/GenBank/DDBJ whole genome shotgun (WGS) entry which is preliminary data.</text>
</comment>
<proteinExistence type="predicted"/>
<evidence type="ECO:0000313" key="2">
    <source>
        <dbReference type="EMBL" id="KAK3600446.1"/>
    </source>
</evidence>
<keyword evidence="1" id="KW-0472">Membrane</keyword>
<dbReference type="EMBL" id="JAEAOA010002213">
    <property type="protein sequence ID" value="KAK3600446.1"/>
    <property type="molecule type" value="Genomic_DNA"/>
</dbReference>
<name>A0AAE0SYV0_9BIVA</name>
<evidence type="ECO:0000256" key="1">
    <source>
        <dbReference type="SAM" id="Phobius"/>
    </source>
</evidence>
<evidence type="ECO:0000313" key="3">
    <source>
        <dbReference type="Proteomes" id="UP001195483"/>
    </source>
</evidence>
<keyword evidence="1" id="KW-1133">Transmembrane helix</keyword>
<reference evidence="2" key="1">
    <citation type="journal article" date="2021" name="Genome Biol. Evol.">
        <title>A High-Quality Reference Genome for a Parasitic Bivalve with Doubly Uniparental Inheritance (Bivalvia: Unionida).</title>
        <authorList>
            <person name="Smith C.H."/>
        </authorList>
    </citation>
    <scope>NUCLEOTIDE SEQUENCE</scope>
    <source>
        <strain evidence="2">CHS0354</strain>
    </source>
</reference>
<keyword evidence="3" id="KW-1185">Reference proteome</keyword>
<reference evidence="2" key="2">
    <citation type="journal article" date="2021" name="Genome Biol. Evol.">
        <title>Developing a high-quality reference genome for a parasitic bivalve with doubly uniparental inheritance (Bivalvia: Unionida).</title>
        <authorList>
            <person name="Smith C.H."/>
        </authorList>
    </citation>
    <scope>NUCLEOTIDE SEQUENCE</scope>
    <source>
        <strain evidence="2">CHS0354</strain>
        <tissue evidence="2">Mantle</tissue>
    </source>
</reference>
<dbReference type="AlphaFoldDB" id="A0AAE0SYV0"/>
<keyword evidence="1" id="KW-0812">Transmembrane</keyword>
<sequence length="152" mass="16839">MGNKSSRVHQADVETGIGQISTTGELTQGTGVVGLSQDMQARIPVTVISTIPTAQSEQTIMAPTVGIFPLQDVPVYDPPPYSQDPIQPAVNTTYSQQHHQEEDKGCFSDCRWLFWILFALALPFIIAFFILIFLIWLVFFIYGIDLSKCVSS</sequence>
<dbReference type="Proteomes" id="UP001195483">
    <property type="component" value="Unassembled WGS sequence"/>
</dbReference>
<protein>
    <submittedName>
        <fullName evidence="2">Uncharacterized protein</fullName>
    </submittedName>
</protein>
<reference evidence="2" key="3">
    <citation type="submission" date="2023-05" db="EMBL/GenBank/DDBJ databases">
        <authorList>
            <person name="Smith C.H."/>
        </authorList>
    </citation>
    <scope>NUCLEOTIDE SEQUENCE</scope>
    <source>
        <strain evidence="2">CHS0354</strain>
        <tissue evidence="2">Mantle</tissue>
    </source>
</reference>
<accession>A0AAE0SYV0</accession>
<gene>
    <name evidence="2" type="ORF">CHS0354_037852</name>
</gene>
<organism evidence="2 3">
    <name type="scientific">Potamilus streckersoni</name>
    <dbReference type="NCBI Taxonomy" id="2493646"/>
    <lineage>
        <taxon>Eukaryota</taxon>
        <taxon>Metazoa</taxon>
        <taxon>Spiralia</taxon>
        <taxon>Lophotrochozoa</taxon>
        <taxon>Mollusca</taxon>
        <taxon>Bivalvia</taxon>
        <taxon>Autobranchia</taxon>
        <taxon>Heteroconchia</taxon>
        <taxon>Palaeoheterodonta</taxon>
        <taxon>Unionida</taxon>
        <taxon>Unionoidea</taxon>
        <taxon>Unionidae</taxon>
        <taxon>Ambleminae</taxon>
        <taxon>Lampsilini</taxon>
        <taxon>Potamilus</taxon>
    </lineage>
</organism>
<feature type="transmembrane region" description="Helical" evidence="1">
    <location>
        <begin position="112"/>
        <end position="142"/>
    </location>
</feature>